<evidence type="ECO:0000256" key="1">
    <source>
        <dbReference type="ARBA" id="ARBA00010014"/>
    </source>
</evidence>
<keyword evidence="2" id="KW-0689">Ribosomal protein</keyword>
<dbReference type="GO" id="GO:0022627">
    <property type="term" value="C:cytosolic small ribosomal subunit"/>
    <property type="evidence" value="ECO:0007669"/>
    <property type="project" value="TreeGrafter"/>
</dbReference>
<evidence type="ECO:0000313" key="5">
    <source>
        <dbReference type="Proteomes" id="UP000282876"/>
    </source>
</evidence>
<comment type="similarity">
    <text evidence="1">Belongs to the eukaryotic ribosomal protein eS19 family.</text>
</comment>
<dbReference type="GO" id="GO:0003723">
    <property type="term" value="F:RNA binding"/>
    <property type="evidence" value="ECO:0007669"/>
    <property type="project" value="TreeGrafter"/>
</dbReference>
<evidence type="ECO:0000256" key="2">
    <source>
        <dbReference type="ARBA" id="ARBA00022980"/>
    </source>
</evidence>
<name>A0A437AN10_9MICR</name>
<dbReference type="SMART" id="SM01413">
    <property type="entry name" value="Ribosomal_S19e"/>
    <property type="match status" value="1"/>
</dbReference>
<dbReference type="SUPFAM" id="SSF46785">
    <property type="entry name" value="Winged helix' DNA-binding domain"/>
    <property type="match status" value="1"/>
</dbReference>
<dbReference type="PANTHER" id="PTHR11710">
    <property type="entry name" value="40S RIBOSOMAL PROTEIN S19"/>
    <property type="match status" value="1"/>
</dbReference>
<dbReference type="GO" id="GO:0003735">
    <property type="term" value="F:structural constituent of ribosome"/>
    <property type="evidence" value="ECO:0007669"/>
    <property type="project" value="InterPro"/>
</dbReference>
<keyword evidence="3" id="KW-0687">Ribonucleoprotein</keyword>
<sequence>MLKEVFKLKAADFNSKLSTMLKTNKLIKEPENVDILKTCYAKQRAPSDPNWFFNRTASIIRCLATAKDGLTVKYFANRYGCSKNFGRRPSHHVKASAGLIKKIVAGLQEINWVERKDKIQLTEQGKNELLKFISGN</sequence>
<dbReference type="InterPro" id="IPR036390">
    <property type="entry name" value="WH_DNA-bd_sf"/>
</dbReference>
<accession>A0A437AN10</accession>
<reference evidence="4 5" key="1">
    <citation type="submission" date="2018-10" db="EMBL/GenBank/DDBJ databases">
        <title>Draft genome sequence of the microsporidian Tubulinosema ratisbonensis.</title>
        <authorList>
            <person name="Polonais V."/>
            <person name="Peyretaillade E."/>
            <person name="Niehus S."/>
            <person name="Wawrzyniak I."/>
            <person name="Franchet A."/>
            <person name="Gaspin C."/>
            <person name="Reichstadt M."/>
            <person name="Belser C."/>
            <person name="Labadie K."/>
            <person name="Delbac F."/>
            <person name="Ferrandon D."/>
        </authorList>
    </citation>
    <scope>NUCLEOTIDE SEQUENCE [LARGE SCALE GENOMIC DNA]</scope>
    <source>
        <strain evidence="4 5">Franzen</strain>
    </source>
</reference>
<dbReference type="GO" id="GO:0006412">
    <property type="term" value="P:translation"/>
    <property type="evidence" value="ECO:0007669"/>
    <property type="project" value="InterPro"/>
</dbReference>
<evidence type="ECO:0000256" key="3">
    <source>
        <dbReference type="ARBA" id="ARBA00023274"/>
    </source>
</evidence>
<dbReference type="STRING" id="291195.A0A437AN10"/>
<dbReference type="VEuPathDB" id="MicrosporidiaDB:TUBRATIS_008760"/>
<protein>
    <submittedName>
        <fullName evidence="4">40S ribosomal S19</fullName>
    </submittedName>
</protein>
<gene>
    <name evidence="4" type="ORF">TUBRATIS_008760</name>
</gene>
<organism evidence="4 5">
    <name type="scientific">Tubulinosema ratisbonensis</name>
    <dbReference type="NCBI Taxonomy" id="291195"/>
    <lineage>
        <taxon>Eukaryota</taxon>
        <taxon>Fungi</taxon>
        <taxon>Fungi incertae sedis</taxon>
        <taxon>Microsporidia</taxon>
        <taxon>Tubulinosematoidea</taxon>
        <taxon>Tubulinosematidae</taxon>
        <taxon>Tubulinosema</taxon>
    </lineage>
</organism>
<evidence type="ECO:0000313" key="4">
    <source>
        <dbReference type="EMBL" id="RVD92615.1"/>
    </source>
</evidence>
<dbReference type="PANTHER" id="PTHR11710:SF0">
    <property type="entry name" value="40S RIBOSOMAL PROTEIN S19"/>
    <property type="match status" value="1"/>
</dbReference>
<dbReference type="InterPro" id="IPR036388">
    <property type="entry name" value="WH-like_DNA-bd_sf"/>
</dbReference>
<dbReference type="EMBL" id="RCSS01000175">
    <property type="protein sequence ID" value="RVD92615.1"/>
    <property type="molecule type" value="Genomic_DNA"/>
</dbReference>
<dbReference type="AlphaFoldDB" id="A0A437AN10"/>
<comment type="caution">
    <text evidence="4">The sequence shown here is derived from an EMBL/GenBank/DDBJ whole genome shotgun (WGS) entry which is preliminary data.</text>
</comment>
<dbReference type="InterPro" id="IPR001266">
    <property type="entry name" value="Ribosomal_eS19"/>
</dbReference>
<dbReference type="OrthoDB" id="428974at2759"/>
<dbReference type="GO" id="GO:0000028">
    <property type="term" value="P:ribosomal small subunit assembly"/>
    <property type="evidence" value="ECO:0007669"/>
    <property type="project" value="TreeGrafter"/>
</dbReference>
<keyword evidence="5" id="KW-1185">Reference proteome</keyword>
<dbReference type="Pfam" id="PF01090">
    <property type="entry name" value="Ribosomal_S19e"/>
    <property type="match status" value="1"/>
</dbReference>
<proteinExistence type="inferred from homology"/>
<dbReference type="Gene3D" id="1.10.10.10">
    <property type="entry name" value="Winged helix-like DNA-binding domain superfamily/Winged helix DNA-binding domain"/>
    <property type="match status" value="1"/>
</dbReference>
<dbReference type="Proteomes" id="UP000282876">
    <property type="component" value="Unassembled WGS sequence"/>
</dbReference>